<dbReference type="Proteomes" id="UP000014962">
    <property type="component" value="Unassembled WGS sequence"/>
</dbReference>
<dbReference type="InterPro" id="IPR024775">
    <property type="entry name" value="DinB-like"/>
</dbReference>
<dbReference type="PATRIC" id="fig|641526.4.peg.917"/>
<protein>
    <recommendedName>
        <fullName evidence="1">DinB-like domain-containing protein</fullName>
    </recommendedName>
</protein>
<dbReference type="Gene3D" id="1.20.120.450">
    <property type="entry name" value="dinb family like domain"/>
    <property type="match status" value="1"/>
</dbReference>
<dbReference type="RefSeq" id="WP_020896610.1">
    <property type="nucleotide sequence ID" value="NZ_ATMR01000057.1"/>
</dbReference>
<dbReference type="AlphaFoldDB" id="S7VXG8"/>
<dbReference type="InterPro" id="IPR034660">
    <property type="entry name" value="DinB/YfiT-like"/>
</dbReference>
<evidence type="ECO:0000259" key="1">
    <source>
        <dbReference type="Pfam" id="PF12867"/>
    </source>
</evidence>
<dbReference type="STRING" id="641526.ADIWIN_0926"/>
<evidence type="ECO:0000313" key="3">
    <source>
        <dbReference type="Proteomes" id="UP000014962"/>
    </source>
</evidence>
<gene>
    <name evidence="2" type="ORF">ADIWIN_0926</name>
</gene>
<accession>S7VXG8</accession>
<organism evidence="2 3">
    <name type="scientific">Winogradskyella psychrotolerans RS-3</name>
    <dbReference type="NCBI Taxonomy" id="641526"/>
    <lineage>
        <taxon>Bacteria</taxon>
        <taxon>Pseudomonadati</taxon>
        <taxon>Bacteroidota</taxon>
        <taxon>Flavobacteriia</taxon>
        <taxon>Flavobacteriales</taxon>
        <taxon>Flavobacteriaceae</taxon>
        <taxon>Winogradskyella</taxon>
    </lineage>
</organism>
<proteinExistence type="predicted"/>
<dbReference type="OrthoDB" id="954225at2"/>
<feature type="domain" description="DinB-like" evidence="1">
    <location>
        <begin position="12"/>
        <end position="170"/>
    </location>
</feature>
<comment type="caution">
    <text evidence="2">The sequence shown here is derived from an EMBL/GenBank/DDBJ whole genome shotgun (WGS) entry which is preliminary data.</text>
</comment>
<name>S7VXG8_9FLAO</name>
<reference evidence="2 3" key="1">
    <citation type="journal article" date="2013" name="Genome Announc.">
        <title>Draft Genome Sequence of Winogradskyella psychrotolerans RS-3T, Isolated from the Marine Transect of Kongsfjorden, Ny-Alesund, Svalbard, Arctic Ocean.</title>
        <authorList>
            <person name="Kumar Pinnaka A."/>
            <person name="Ara S."/>
            <person name="Singh A."/>
            <person name="Shivaji S."/>
        </authorList>
    </citation>
    <scope>NUCLEOTIDE SEQUENCE [LARGE SCALE GENOMIC DNA]</scope>
    <source>
        <strain evidence="2 3">RS-3</strain>
    </source>
</reference>
<dbReference type="SUPFAM" id="SSF109854">
    <property type="entry name" value="DinB/YfiT-like putative metalloenzymes"/>
    <property type="match status" value="1"/>
</dbReference>
<dbReference type="EMBL" id="ATMR01000057">
    <property type="protein sequence ID" value="EPR74117.1"/>
    <property type="molecule type" value="Genomic_DNA"/>
</dbReference>
<evidence type="ECO:0000313" key="2">
    <source>
        <dbReference type="EMBL" id="EPR74117.1"/>
    </source>
</evidence>
<dbReference type="eggNOG" id="COG2318">
    <property type="taxonomic scope" value="Bacteria"/>
</dbReference>
<dbReference type="Pfam" id="PF12867">
    <property type="entry name" value="DinB_2"/>
    <property type="match status" value="1"/>
</dbReference>
<sequence length="188" mass="21973">MHKDDIADLIDAKYSDLIIWLQNQTDESWTLGPEGKWTTGQQALHLLQSTIPLNNALSMPKFLLRFKYGKVNRPIRSYEAIAKRYNKRLKDAKGTTFKGSRNMKIPKLSDKQYILNRLQTEAKKLQYKTRRISDANLDTVVLPHPLMGKMPVREIIMWTAYHVEQHLETLKNYYSELAINENNLTLKQ</sequence>
<keyword evidence="3" id="KW-1185">Reference proteome</keyword>